<gene>
    <name evidence="1" type="ORF">BT96DRAFT_565232</name>
</gene>
<evidence type="ECO:0008006" key="3">
    <source>
        <dbReference type="Google" id="ProtNLM"/>
    </source>
</evidence>
<accession>A0A6A4GJP9</accession>
<dbReference type="Gene3D" id="3.40.50.300">
    <property type="entry name" value="P-loop containing nucleotide triphosphate hydrolases"/>
    <property type="match status" value="1"/>
</dbReference>
<reference evidence="1" key="1">
    <citation type="journal article" date="2019" name="Environ. Microbiol.">
        <title>Fungal ecological strategies reflected in gene transcription - a case study of two litter decomposers.</title>
        <authorList>
            <person name="Barbi F."/>
            <person name="Kohler A."/>
            <person name="Barry K."/>
            <person name="Baskaran P."/>
            <person name="Daum C."/>
            <person name="Fauchery L."/>
            <person name="Ihrmark K."/>
            <person name="Kuo A."/>
            <person name="LaButti K."/>
            <person name="Lipzen A."/>
            <person name="Morin E."/>
            <person name="Grigoriev I.V."/>
            <person name="Henrissat B."/>
            <person name="Lindahl B."/>
            <person name="Martin F."/>
        </authorList>
    </citation>
    <scope>NUCLEOTIDE SEQUENCE</scope>
    <source>
        <strain evidence="1">JB14</strain>
    </source>
</reference>
<protein>
    <recommendedName>
        <fullName evidence="3">NB-ARC domain-containing protein</fullName>
    </recommendedName>
</protein>
<dbReference type="OrthoDB" id="3258722at2759"/>
<dbReference type="EMBL" id="ML769939">
    <property type="protein sequence ID" value="KAE9385851.1"/>
    <property type="molecule type" value="Genomic_DNA"/>
</dbReference>
<dbReference type="AlphaFoldDB" id="A0A6A4GJP9"/>
<proteinExistence type="predicted"/>
<name>A0A6A4GJP9_9AGAR</name>
<dbReference type="InterPro" id="IPR027417">
    <property type="entry name" value="P-loop_NTPase"/>
</dbReference>
<dbReference type="SUPFAM" id="SSF52540">
    <property type="entry name" value="P-loop containing nucleoside triphosphate hydrolases"/>
    <property type="match status" value="1"/>
</dbReference>
<evidence type="ECO:0000313" key="2">
    <source>
        <dbReference type="Proteomes" id="UP000799118"/>
    </source>
</evidence>
<sequence length="157" mass="18154">MCLQVFQFYYIQTLTLRIWLEGYVEGMTHCPTSTSLFTGRKTILNVLEDYFIKDLLSEDAGRRKIFLLHGLGGAGKTQCALEFARKFNTSFTDICFIIAESEDSIKASYYDIAMRHASMSVQGWESGFKWFKTHKENWLIIMDNADNAQLNLEIHRS</sequence>
<dbReference type="Proteomes" id="UP000799118">
    <property type="component" value="Unassembled WGS sequence"/>
</dbReference>
<organism evidence="1 2">
    <name type="scientific">Gymnopus androsaceus JB14</name>
    <dbReference type="NCBI Taxonomy" id="1447944"/>
    <lineage>
        <taxon>Eukaryota</taxon>
        <taxon>Fungi</taxon>
        <taxon>Dikarya</taxon>
        <taxon>Basidiomycota</taxon>
        <taxon>Agaricomycotina</taxon>
        <taxon>Agaricomycetes</taxon>
        <taxon>Agaricomycetidae</taxon>
        <taxon>Agaricales</taxon>
        <taxon>Marasmiineae</taxon>
        <taxon>Omphalotaceae</taxon>
        <taxon>Gymnopus</taxon>
    </lineage>
</organism>
<keyword evidence="2" id="KW-1185">Reference proteome</keyword>
<evidence type="ECO:0000313" key="1">
    <source>
        <dbReference type="EMBL" id="KAE9385851.1"/>
    </source>
</evidence>